<gene>
    <name evidence="9" type="ORF">DD559_02635</name>
</gene>
<dbReference type="OrthoDB" id="7188196at2"/>
<dbReference type="Pfam" id="PF02108">
    <property type="entry name" value="FliH"/>
    <property type="match status" value="1"/>
</dbReference>
<dbReference type="PANTHER" id="PTHR34982:SF1">
    <property type="entry name" value="FLAGELLAR ASSEMBLY PROTEIN FLIH"/>
    <property type="match status" value="1"/>
</dbReference>
<dbReference type="AlphaFoldDB" id="A0A2U0SAK6"/>
<sequence>MTYHLVHADGASLLFSERAVIKREERQPFIDAVALLGAVRAAQADAVAQAAAARDAAYATALAGARGEIDDLLAREIAAFAAAIEANEQARRAEIAEAALAAVHAVLGSLDDAVLVPALVERALDRLQPQGVVMVAVAPDMAERVAARLAATADVTILPDPALGARDCVIRTEQGQVIASLSVQLETLAKRWGVA</sequence>
<evidence type="ECO:0000256" key="5">
    <source>
        <dbReference type="ARBA" id="ARBA00022795"/>
    </source>
</evidence>
<comment type="function">
    <text evidence="1">Needed for flagellar regrowth and assembly.</text>
</comment>
<keyword evidence="10" id="KW-1185">Reference proteome</keyword>
<keyword evidence="6" id="KW-0653">Protein transport</keyword>
<evidence type="ECO:0000256" key="2">
    <source>
        <dbReference type="ARBA" id="ARBA00006602"/>
    </source>
</evidence>
<keyword evidence="7" id="KW-1006">Bacterial flagellum protein export</keyword>
<dbReference type="Proteomes" id="UP000245890">
    <property type="component" value="Unassembled WGS sequence"/>
</dbReference>
<dbReference type="GO" id="GO:0044781">
    <property type="term" value="P:bacterial-type flagellum organization"/>
    <property type="evidence" value="ECO:0007669"/>
    <property type="project" value="UniProtKB-KW"/>
</dbReference>
<feature type="domain" description="Flagellar assembly protein FliH/Type III secretion system HrpE" evidence="8">
    <location>
        <begin position="73"/>
        <end position="187"/>
    </location>
</feature>
<dbReference type="EMBL" id="QENQ01000001">
    <property type="protein sequence ID" value="PVX28370.1"/>
    <property type="molecule type" value="Genomic_DNA"/>
</dbReference>
<evidence type="ECO:0000259" key="8">
    <source>
        <dbReference type="Pfam" id="PF02108"/>
    </source>
</evidence>
<name>A0A2U0SAK6_9SPHN</name>
<evidence type="ECO:0000256" key="4">
    <source>
        <dbReference type="ARBA" id="ARBA00022448"/>
    </source>
</evidence>
<evidence type="ECO:0000313" key="10">
    <source>
        <dbReference type="Proteomes" id="UP000245890"/>
    </source>
</evidence>
<protein>
    <recommendedName>
        <fullName evidence="3">Flagellar assembly protein FliH</fullName>
    </recommendedName>
</protein>
<dbReference type="RefSeq" id="WP_116467820.1">
    <property type="nucleotide sequence ID" value="NZ_QENQ01000001.1"/>
</dbReference>
<comment type="similarity">
    <text evidence="2">Belongs to the FliH family.</text>
</comment>
<reference evidence="9 10" key="1">
    <citation type="submission" date="2018-05" db="EMBL/GenBank/DDBJ databases">
        <title>Description of Sphingomonas pokkalii sp nov, isolated from the rhizosphere of saline tolerant pokkali rice and its draft genome analysis.</title>
        <authorList>
            <person name="Menon R."/>
            <person name="Kumari S."/>
            <person name="Rameshkumar N."/>
        </authorList>
    </citation>
    <scope>NUCLEOTIDE SEQUENCE [LARGE SCALE GENOMIC DNA]</scope>
    <source>
        <strain evidence="9 10">L3B27</strain>
    </source>
</reference>
<evidence type="ECO:0000256" key="7">
    <source>
        <dbReference type="ARBA" id="ARBA00023225"/>
    </source>
</evidence>
<keyword evidence="4" id="KW-0813">Transport</keyword>
<dbReference type="GO" id="GO:0015031">
    <property type="term" value="P:protein transport"/>
    <property type="evidence" value="ECO:0007669"/>
    <property type="project" value="UniProtKB-KW"/>
</dbReference>
<dbReference type="InterPro" id="IPR051472">
    <property type="entry name" value="T3SS_Stator/FliH"/>
</dbReference>
<comment type="caution">
    <text evidence="9">The sequence shown here is derived from an EMBL/GenBank/DDBJ whole genome shotgun (WGS) entry which is preliminary data.</text>
</comment>
<evidence type="ECO:0000256" key="1">
    <source>
        <dbReference type="ARBA" id="ARBA00003041"/>
    </source>
</evidence>
<dbReference type="GO" id="GO:0005829">
    <property type="term" value="C:cytosol"/>
    <property type="evidence" value="ECO:0007669"/>
    <property type="project" value="TreeGrafter"/>
</dbReference>
<organism evidence="9 10">
    <name type="scientific">Sphingomonas pokkalii</name>
    <dbReference type="NCBI Taxonomy" id="2175090"/>
    <lineage>
        <taxon>Bacteria</taxon>
        <taxon>Pseudomonadati</taxon>
        <taxon>Pseudomonadota</taxon>
        <taxon>Alphaproteobacteria</taxon>
        <taxon>Sphingomonadales</taxon>
        <taxon>Sphingomonadaceae</taxon>
        <taxon>Sphingomonas</taxon>
    </lineage>
</organism>
<evidence type="ECO:0000256" key="3">
    <source>
        <dbReference type="ARBA" id="ARBA00016507"/>
    </source>
</evidence>
<evidence type="ECO:0000313" key="9">
    <source>
        <dbReference type="EMBL" id="PVX28370.1"/>
    </source>
</evidence>
<keyword evidence="5" id="KW-1005">Bacterial flagellum biogenesis</keyword>
<evidence type="ECO:0000256" key="6">
    <source>
        <dbReference type="ARBA" id="ARBA00022927"/>
    </source>
</evidence>
<dbReference type="PANTHER" id="PTHR34982">
    <property type="entry name" value="YOP PROTEINS TRANSLOCATION PROTEIN L"/>
    <property type="match status" value="1"/>
</dbReference>
<dbReference type="InterPro" id="IPR018035">
    <property type="entry name" value="Flagellar_FliH/T3SS_HrpE"/>
</dbReference>
<proteinExistence type="inferred from homology"/>
<accession>A0A2U0SAK6</accession>